<name>A0ABQ8JNE5_DERPT</name>
<evidence type="ECO:0000256" key="1">
    <source>
        <dbReference type="SAM" id="MobiDB-lite"/>
    </source>
</evidence>
<feature type="compositionally biased region" description="Basic residues" evidence="1">
    <location>
        <begin position="266"/>
        <end position="277"/>
    </location>
</feature>
<feature type="compositionally biased region" description="Basic and acidic residues" evidence="1">
    <location>
        <begin position="38"/>
        <end position="53"/>
    </location>
</feature>
<evidence type="ECO:0000313" key="3">
    <source>
        <dbReference type="Proteomes" id="UP000887458"/>
    </source>
</evidence>
<dbReference type="EMBL" id="NJHN03000031">
    <property type="protein sequence ID" value="KAH9423948.1"/>
    <property type="molecule type" value="Genomic_DNA"/>
</dbReference>
<evidence type="ECO:0000313" key="2">
    <source>
        <dbReference type="EMBL" id="KAH9423948.1"/>
    </source>
</evidence>
<comment type="caution">
    <text evidence="2">The sequence shown here is derived from an EMBL/GenBank/DDBJ whole genome shotgun (WGS) entry which is preliminary data.</text>
</comment>
<dbReference type="Pfam" id="PF07818">
    <property type="entry name" value="HCNGP"/>
    <property type="match status" value="1"/>
</dbReference>
<feature type="region of interest" description="Disordered" evidence="1">
    <location>
        <begin position="1"/>
        <end position="69"/>
    </location>
</feature>
<reference evidence="2 3" key="1">
    <citation type="journal article" date="2018" name="J. Allergy Clin. Immunol.">
        <title>High-quality assembly of Dermatophagoides pteronyssinus genome and transcriptome reveals a wide range of novel allergens.</title>
        <authorList>
            <person name="Liu X.Y."/>
            <person name="Yang K.Y."/>
            <person name="Wang M.Q."/>
            <person name="Kwok J.S."/>
            <person name="Zeng X."/>
            <person name="Yang Z."/>
            <person name="Xiao X.J."/>
            <person name="Lau C.P."/>
            <person name="Li Y."/>
            <person name="Huang Z.M."/>
            <person name="Ba J.G."/>
            <person name="Yim A.K."/>
            <person name="Ouyang C.Y."/>
            <person name="Ngai S.M."/>
            <person name="Chan T.F."/>
            <person name="Leung E.L."/>
            <person name="Liu L."/>
            <person name="Liu Z.G."/>
            <person name="Tsui S.K."/>
        </authorList>
    </citation>
    <scope>NUCLEOTIDE SEQUENCE [LARGE SCALE GENOMIC DNA]</scope>
    <source>
        <strain evidence="2">Derp</strain>
    </source>
</reference>
<sequence length="293" mass="33534">MPKRKQKGLVLLAYSDSEHEEDPDDDEQHDYGNDDDNDLKSNDESDDQLKDNDGDNDDGNVEQQQQQSNKCEKIYFEDIYGDRNLSILEFHQSLLGKVDVNDIQIPPATRISCTNELQNQIENLYEKVQNNDYDLIHAIQKRKSMRNPSIYEKMISYCEINEMATNYPKDIYDPEPFLQMESFYEELSRQQKELMEKREKDKQKQKTSSSTTTTTSTTIGETNNKKSKWDSNAVPSSSTSAAVAAALAAANKVKHLTNSSNNNNNSHHHHHHHHHSSNKPTVISAFGTISKKK</sequence>
<accession>A0ABQ8JNE5</accession>
<dbReference type="PANTHER" id="PTHR13464:SF0">
    <property type="entry name" value="SAP30-BINDING PROTEIN"/>
    <property type="match status" value="1"/>
</dbReference>
<protein>
    <submittedName>
        <fullName evidence="2">SAP30-binding protein</fullName>
    </submittedName>
</protein>
<dbReference type="PANTHER" id="PTHR13464">
    <property type="entry name" value="TRANSCRIPTIONAL REGULATOR PROTEIN HCNGP"/>
    <property type="match status" value="1"/>
</dbReference>
<feature type="region of interest" description="Disordered" evidence="1">
    <location>
        <begin position="256"/>
        <end position="293"/>
    </location>
</feature>
<reference evidence="2 3" key="2">
    <citation type="journal article" date="2022" name="Mol. Biol. Evol.">
        <title>Comparative Genomics Reveals Insights into the Divergent Evolution of Astigmatic Mites and Household Pest Adaptations.</title>
        <authorList>
            <person name="Xiong Q."/>
            <person name="Wan A.T."/>
            <person name="Liu X."/>
            <person name="Fung C.S."/>
            <person name="Xiao X."/>
            <person name="Malainual N."/>
            <person name="Hou J."/>
            <person name="Wang L."/>
            <person name="Wang M."/>
            <person name="Yang K.Y."/>
            <person name="Cui Y."/>
            <person name="Leung E.L."/>
            <person name="Nong W."/>
            <person name="Shin S.K."/>
            <person name="Au S.W."/>
            <person name="Jeong K.Y."/>
            <person name="Chew F.T."/>
            <person name="Hui J.H."/>
            <person name="Leung T.F."/>
            <person name="Tungtrongchitr A."/>
            <person name="Zhong N."/>
            <person name="Liu Z."/>
            <person name="Tsui S.K."/>
        </authorList>
    </citation>
    <scope>NUCLEOTIDE SEQUENCE [LARGE SCALE GENOMIC DNA]</scope>
    <source>
        <strain evidence="2">Derp</strain>
    </source>
</reference>
<dbReference type="Proteomes" id="UP000887458">
    <property type="component" value="Unassembled WGS sequence"/>
</dbReference>
<dbReference type="InterPro" id="IPR012479">
    <property type="entry name" value="SAP30BP"/>
</dbReference>
<feature type="compositionally biased region" description="Low complexity" evidence="1">
    <location>
        <begin position="207"/>
        <end position="218"/>
    </location>
</feature>
<feature type="region of interest" description="Disordered" evidence="1">
    <location>
        <begin position="189"/>
        <end position="235"/>
    </location>
</feature>
<feature type="compositionally biased region" description="Acidic residues" evidence="1">
    <location>
        <begin position="18"/>
        <end position="37"/>
    </location>
</feature>
<proteinExistence type="predicted"/>
<gene>
    <name evidence="2" type="primary">SAP30BP</name>
    <name evidence="2" type="ORF">DERP_005533</name>
</gene>
<feature type="compositionally biased region" description="Basic and acidic residues" evidence="1">
    <location>
        <begin position="189"/>
        <end position="204"/>
    </location>
</feature>
<organism evidence="2 3">
    <name type="scientific">Dermatophagoides pteronyssinus</name>
    <name type="common">European house dust mite</name>
    <dbReference type="NCBI Taxonomy" id="6956"/>
    <lineage>
        <taxon>Eukaryota</taxon>
        <taxon>Metazoa</taxon>
        <taxon>Ecdysozoa</taxon>
        <taxon>Arthropoda</taxon>
        <taxon>Chelicerata</taxon>
        <taxon>Arachnida</taxon>
        <taxon>Acari</taxon>
        <taxon>Acariformes</taxon>
        <taxon>Sarcoptiformes</taxon>
        <taxon>Astigmata</taxon>
        <taxon>Psoroptidia</taxon>
        <taxon>Analgoidea</taxon>
        <taxon>Pyroglyphidae</taxon>
        <taxon>Dermatophagoidinae</taxon>
        <taxon>Dermatophagoides</taxon>
    </lineage>
</organism>
<keyword evidence="3" id="KW-1185">Reference proteome</keyword>